<evidence type="ECO:0000256" key="1">
    <source>
        <dbReference type="SAM" id="MobiDB-lite"/>
    </source>
</evidence>
<feature type="non-terminal residue" evidence="3">
    <location>
        <position position="1"/>
    </location>
</feature>
<feature type="region of interest" description="Disordered" evidence="1">
    <location>
        <begin position="92"/>
        <end position="163"/>
    </location>
</feature>
<proteinExistence type="predicted"/>
<feature type="domain" description="Peptidase A1" evidence="2">
    <location>
        <begin position="1"/>
        <end position="96"/>
    </location>
</feature>
<dbReference type="Gene3D" id="2.40.70.10">
    <property type="entry name" value="Acid Proteases"/>
    <property type="match status" value="1"/>
</dbReference>
<dbReference type="EMBL" id="CAUYUJ010011978">
    <property type="protein sequence ID" value="CAK0832990.1"/>
    <property type="molecule type" value="Genomic_DNA"/>
</dbReference>
<organism evidence="3 4">
    <name type="scientific">Prorocentrum cordatum</name>
    <dbReference type="NCBI Taxonomy" id="2364126"/>
    <lineage>
        <taxon>Eukaryota</taxon>
        <taxon>Sar</taxon>
        <taxon>Alveolata</taxon>
        <taxon>Dinophyceae</taxon>
        <taxon>Prorocentrales</taxon>
        <taxon>Prorocentraceae</taxon>
        <taxon>Prorocentrum</taxon>
    </lineage>
</organism>
<accession>A0ABN9SMD8</accession>
<sequence length="163" mass="16601">PGEAFRTLQTLLPPLTDCSPEAIGALPLLQFALGDSAVFDVRPEHYVGVATTGPDGCRYNLQGVGDTSTRTVVLGVPFLLDRDVAFDQGRMRVGATGGRPEPHGAGAAAPPSASDQAAGGASSAGAQGPRGVRAGRRSPVALALRGGRLRRANGHRRARAAAA</sequence>
<dbReference type="PROSITE" id="PS51767">
    <property type="entry name" value="PEPTIDASE_A1"/>
    <property type="match status" value="1"/>
</dbReference>
<name>A0ABN9SMD8_9DINO</name>
<feature type="compositionally biased region" description="Basic residues" evidence="1">
    <location>
        <begin position="147"/>
        <end position="163"/>
    </location>
</feature>
<protein>
    <recommendedName>
        <fullName evidence="2">Peptidase A1 domain-containing protein</fullName>
    </recommendedName>
</protein>
<gene>
    <name evidence="3" type="ORF">PCOR1329_LOCUS30826</name>
</gene>
<reference evidence="3" key="1">
    <citation type="submission" date="2023-10" db="EMBL/GenBank/DDBJ databases">
        <authorList>
            <person name="Chen Y."/>
            <person name="Shah S."/>
            <person name="Dougan E. K."/>
            <person name="Thang M."/>
            <person name="Chan C."/>
        </authorList>
    </citation>
    <scope>NUCLEOTIDE SEQUENCE [LARGE SCALE GENOMIC DNA]</scope>
</reference>
<keyword evidence="4" id="KW-1185">Reference proteome</keyword>
<evidence type="ECO:0000259" key="2">
    <source>
        <dbReference type="PROSITE" id="PS51767"/>
    </source>
</evidence>
<dbReference type="InterPro" id="IPR033121">
    <property type="entry name" value="PEPTIDASE_A1"/>
</dbReference>
<dbReference type="SUPFAM" id="SSF50630">
    <property type="entry name" value="Acid proteases"/>
    <property type="match status" value="1"/>
</dbReference>
<evidence type="ECO:0000313" key="3">
    <source>
        <dbReference type="EMBL" id="CAK0832990.1"/>
    </source>
</evidence>
<evidence type="ECO:0000313" key="4">
    <source>
        <dbReference type="Proteomes" id="UP001189429"/>
    </source>
</evidence>
<dbReference type="Proteomes" id="UP001189429">
    <property type="component" value="Unassembled WGS sequence"/>
</dbReference>
<feature type="compositionally biased region" description="Low complexity" evidence="1">
    <location>
        <begin position="103"/>
        <end position="131"/>
    </location>
</feature>
<comment type="caution">
    <text evidence="3">The sequence shown here is derived from an EMBL/GenBank/DDBJ whole genome shotgun (WGS) entry which is preliminary data.</text>
</comment>
<dbReference type="InterPro" id="IPR021109">
    <property type="entry name" value="Peptidase_aspartic_dom_sf"/>
</dbReference>